<sequence length="84" mass="9004">MDSELDGFFFPSDKRYNDVVPVSLASSLSVREQQGGSVTSLSAQGINGSTGDGHIVVNNKVKGFSLLKSTKSAFSGSFDNFKYF</sequence>
<evidence type="ECO:0000313" key="2">
    <source>
        <dbReference type="Proteomes" id="UP000193642"/>
    </source>
</evidence>
<organism evidence="1 2">
    <name type="scientific">Rhizoclosmatium globosum</name>
    <dbReference type="NCBI Taxonomy" id="329046"/>
    <lineage>
        <taxon>Eukaryota</taxon>
        <taxon>Fungi</taxon>
        <taxon>Fungi incertae sedis</taxon>
        <taxon>Chytridiomycota</taxon>
        <taxon>Chytridiomycota incertae sedis</taxon>
        <taxon>Chytridiomycetes</taxon>
        <taxon>Chytridiales</taxon>
        <taxon>Chytriomycetaceae</taxon>
        <taxon>Rhizoclosmatium</taxon>
    </lineage>
</organism>
<comment type="caution">
    <text evidence="1">The sequence shown here is derived from an EMBL/GenBank/DDBJ whole genome shotgun (WGS) entry which is preliminary data.</text>
</comment>
<keyword evidence="2" id="KW-1185">Reference proteome</keyword>
<name>A0A1Y2BVE4_9FUNG</name>
<reference evidence="1 2" key="1">
    <citation type="submission" date="2016-07" db="EMBL/GenBank/DDBJ databases">
        <title>Pervasive Adenine N6-methylation of Active Genes in Fungi.</title>
        <authorList>
            <consortium name="DOE Joint Genome Institute"/>
            <person name="Mondo S.J."/>
            <person name="Dannebaum R.O."/>
            <person name="Kuo R.C."/>
            <person name="Labutti K."/>
            <person name="Haridas S."/>
            <person name="Kuo A."/>
            <person name="Salamov A."/>
            <person name="Ahrendt S.R."/>
            <person name="Lipzen A."/>
            <person name="Sullivan W."/>
            <person name="Andreopoulos W.B."/>
            <person name="Clum A."/>
            <person name="Lindquist E."/>
            <person name="Daum C."/>
            <person name="Ramamoorthy G.K."/>
            <person name="Gryganskyi A."/>
            <person name="Culley D."/>
            <person name="Magnuson J.K."/>
            <person name="James T.Y."/>
            <person name="O'Malley M.A."/>
            <person name="Stajich J.E."/>
            <person name="Spatafora J.W."/>
            <person name="Visel A."/>
            <person name="Grigoriev I.V."/>
        </authorList>
    </citation>
    <scope>NUCLEOTIDE SEQUENCE [LARGE SCALE GENOMIC DNA]</scope>
    <source>
        <strain evidence="1 2">JEL800</strain>
    </source>
</reference>
<dbReference type="Proteomes" id="UP000193642">
    <property type="component" value="Unassembled WGS sequence"/>
</dbReference>
<evidence type="ECO:0000313" key="1">
    <source>
        <dbReference type="EMBL" id="ORY38644.1"/>
    </source>
</evidence>
<dbReference type="AlphaFoldDB" id="A0A1Y2BVE4"/>
<protein>
    <submittedName>
        <fullName evidence="1">Uncharacterized protein</fullName>
    </submittedName>
</protein>
<dbReference type="EMBL" id="MCGO01000043">
    <property type="protein sequence ID" value="ORY38644.1"/>
    <property type="molecule type" value="Genomic_DNA"/>
</dbReference>
<gene>
    <name evidence="1" type="ORF">BCR33DRAFT_426951</name>
</gene>
<proteinExistence type="predicted"/>
<dbReference type="OrthoDB" id="10301941at2759"/>
<accession>A0A1Y2BVE4</accession>